<keyword evidence="11" id="KW-0479">Metal-binding</keyword>
<feature type="binding site" evidence="11">
    <location>
        <position position="154"/>
    </location>
    <ligand>
        <name>ATP</name>
        <dbReference type="ChEBI" id="CHEBI:30616"/>
    </ligand>
</feature>
<keyword evidence="4 11" id="KW-0028">Amino-acid biosynthesis</keyword>
<dbReference type="EMBL" id="QGKL01000011">
    <property type="protein sequence ID" value="PWQ98579.1"/>
    <property type="molecule type" value="Genomic_DNA"/>
</dbReference>
<evidence type="ECO:0000256" key="4">
    <source>
        <dbReference type="ARBA" id="ARBA00022605"/>
    </source>
</evidence>
<evidence type="ECO:0000256" key="6">
    <source>
        <dbReference type="ARBA" id="ARBA00022741"/>
    </source>
</evidence>
<dbReference type="InterPro" id="IPR031322">
    <property type="entry name" value="Shikimate/glucono_kinase"/>
</dbReference>
<keyword evidence="6 11" id="KW-0547">Nucleotide-binding</keyword>
<dbReference type="InterPro" id="IPR023000">
    <property type="entry name" value="Shikimate_kinase_CS"/>
</dbReference>
<comment type="subcellular location">
    <subcellularLocation>
        <location evidence="11">Cytoplasm</location>
    </subcellularLocation>
</comment>
<dbReference type="PRINTS" id="PR01100">
    <property type="entry name" value="SHIKIMTKNASE"/>
</dbReference>
<dbReference type="InterPro" id="IPR000623">
    <property type="entry name" value="Shikimate_kinase/TSH1"/>
</dbReference>
<evidence type="ECO:0000256" key="10">
    <source>
        <dbReference type="ARBA" id="ARBA00048567"/>
    </source>
</evidence>
<evidence type="ECO:0000256" key="11">
    <source>
        <dbReference type="HAMAP-Rule" id="MF_00109"/>
    </source>
</evidence>
<feature type="binding site" evidence="11">
    <location>
        <begin position="12"/>
        <end position="17"/>
    </location>
    <ligand>
        <name>ATP</name>
        <dbReference type="ChEBI" id="CHEBI:30616"/>
    </ligand>
</feature>
<evidence type="ECO:0000256" key="9">
    <source>
        <dbReference type="ARBA" id="ARBA00023141"/>
    </source>
</evidence>
<dbReference type="GO" id="GO:0004765">
    <property type="term" value="F:shikimate kinase activity"/>
    <property type="evidence" value="ECO:0007669"/>
    <property type="project" value="UniProtKB-UniRule"/>
</dbReference>
<gene>
    <name evidence="11" type="primary">aroK</name>
    <name evidence="12" type="ORF">DKT75_03500</name>
</gene>
<dbReference type="PANTHER" id="PTHR21087">
    <property type="entry name" value="SHIKIMATE KINASE"/>
    <property type="match status" value="1"/>
</dbReference>
<feature type="binding site" evidence="11">
    <location>
        <position position="34"/>
    </location>
    <ligand>
        <name>substrate</name>
    </ligand>
</feature>
<dbReference type="PANTHER" id="PTHR21087:SF16">
    <property type="entry name" value="SHIKIMATE KINASE 1, CHLOROPLASTIC"/>
    <property type="match status" value="1"/>
</dbReference>
<feature type="binding site" evidence="11">
    <location>
        <position position="80"/>
    </location>
    <ligand>
        <name>substrate</name>
    </ligand>
</feature>
<keyword evidence="11" id="KW-0460">Magnesium</keyword>
<dbReference type="GO" id="GO:0005829">
    <property type="term" value="C:cytosol"/>
    <property type="evidence" value="ECO:0007669"/>
    <property type="project" value="TreeGrafter"/>
</dbReference>
<dbReference type="Proteomes" id="UP000245506">
    <property type="component" value="Unassembled WGS sequence"/>
</dbReference>
<comment type="cofactor">
    <cofactor evidence="11">
        <name>Mg(2+)</name>
        <dbReference type="ChEBI" id="CHEBI:18420"/>
    </cofactor>
    <text evidence="11">Binds 1 Mg(2+) ion per subunit.</text>
</comment>
<proteinExistence type="inferred from homology"/>
<dbReference type="EC" id="2.7.1.71" evidence="3 11"/>
<accession>A0A317CJR6</accession>
<feature type="binding site" evidence="11">
    <location>
        <position position="118"/>
    </location>
    <ligand>
        <name>ATP</name>
        <dbReference type="ChEBI" id="CHEBI:30616"/>
    </ligand>
</feature>
<evidence type="ECO:0000256" key="7">
    <source>
        <dbReference type="ARBA" id="ARBA00022777"/>
    </source>
</evidence>
<dbReference type="HAMAP" id="MF_00109">
    <property type="entry name" value="Shikimate_kinase"/>
    <property type="match status" value="1"/>
</dbReference>
<dbReference type="CDD" id="cd00464">
    <property type="entry name" value="SK"/>
    <property type="match status" value="1"/>
</dbReference>
<evidence type="ECO:0000256" key="2">
    <source>
        <dbReference type="ARBA" id="ARBA00006997"/>
    </source>
</evidence>
<comment type="pathway">
    <text evidence="1 11">Metabolic intermediate biosynthesis; chorismate biosynthesis; chorismate from D-erythrose 4-phosphate and phosphoenolpyruvate: step 5/7.</text>
</comment>
<keyword evidence="13" id="KW-1185">Reference proteome</keyword>
<dbReference type="GO" id="GO:0009423">
    <property type="term" value="P:chorismate biosynthetic process"/>
    <property type="evidence" value="ECO:0007669"/>
    <property type="project" value="UniProtKB-UniRule"/>
</dbReference>
<comment type="similarity">
    <text evidence="2 11">Belongs to the shikimate kinase family.</text>
</comment>
<dbReference type="AlphaFoldDB" id="A0A317CJR6"/>
<feature type="binding site" evidence="11">
    <location>
        <position position="58"/>
    </location>
    <ligand>
        <name>substrate</name>
    </ligand>
</feature>
<dbReference type="GO" id="GO:0009073">
    <property type="term" value="P:aromatic amino acid family biosynthetic process"/>
    <property type="evidence" value="ECO:0007669"/>
    <property type="project" value="UniProtKB-KW"/>
</dbReference>
<keyword evidence="8 11" id="KW-0067">ATP-binding</keyword>
<evidence type="ECO:0000256" key="1">
    <source>
        <dbReference type="ARBA" id="ARBA00004842"/>
    </source>
</evidence>
<sequence length="179" mass="20113">MNKNIFLVGLMGAGKSTVGRQLARRLKVEFYDSDKVIVDRTGVPIATIFEIEGEEGFRERETQVIEELSGYNGCVIATGGGSLTRPENQAIIKEHGCVVYLRASAERLYARIKHDQARPLMQTENPLKTLRDLLAEREPTYLEAADIVIRTGNQKIGVVLHRIDQALKKERRSHAKANR</sequence>
<dbReference type="SUPFAM" id="SSF52540">
    <property type="entry name" value="P-loop containing nucleoside triphosphate hydrolases"/>
    <property type="match status" value="1"/>
</dbReference>
<evidence type="ECO:0000256" key="5">
    <source>
        <dbReference type="ARBA" id="ARBA00022679"/>
    </source>
</evidence>
<comment type="catalytic activity">
    <reaction evidence="10 11">
        <text>shikimate + ATP = 3-phosphoshikimate + ADP + H(+)</text>
        <dbReference type="Rhea" id="RHEA:13121"/>
        <dbReference type="ChEBI" id="CHEBI:15378"/>
        <dbReference type="ChEBI" id="CHEBI:30616"/>
        <dbReference type="ChEBI" id="CHEBI:36208"/>
        <dbReference type="ChEBI" id="CHEBI:145989"/>
        <dbReference type="ChEBI" id="CHEBI:456216"/>
        <dbReference type="EC" id="2.7.1.71"/>
    </reaction>
</comment>
<dbReference type="InterPro" id="IPR027417">
    <property type="entry name" value="P-loop_NTPase"/>
</dbReference>
<feature type="binding site" evidence="11">
    <location>
        <position position="16"/>
    </location>
    <ligand>
        <name>Mg(2+)</name>
        <dbReference type="ChEBI" id="CHEBI:18420"/>
    </ligand>
</feature>
<dbReference type="OrthoDB" id="9800332at2"/>
<evidence type="ECO:0000256" key="3">
    <source>
        <dbReference type="ARBA" id="ARBA00012154"/>
    </source>
</evidence>
<evidence type="ECO:0000256" key="8">
    <source>
        <dbReference type="ARBA" id="ARBA00022840"/>
    </source>
</evidence>
<comment type="caution">
    <text evidence="12">The sequence shown here is derived from an EMBL/GenBank/DDBJ whole genome shotgun (WGS) entry which is preliminary data.</text>
</comment>
<dbReference type="Pfam" id="PF01202">
    <property type="entry name" value="SKI"/>
    <property type="match status" value="1"/>
</dbReference>
<evidence type="ECO:0000313" key="12">
    <source>
        <dbReference type="EMBL" id="PWQ98579.1"/>
    </source>
</evidence>
<keyword evidence="5 11" id="KW-0808">Transferase</keyword>
<dbReference type="GO" id="GO:0008652">
    <property type="term" value="P:amino acid biosynthetic process"/>
    <property type="evidence" value="ECO:0007669"/>
    <property type="project" value="UniProtKB-KW"/>
</dbReference>
<dbReference type="UniPathway" id="UPA00053">
    <property type="reaction ID" value="UER00088"/>
</dbReference>
<name>A0A317CJR6_9GAMM</name>
<comment type="subunit">
    <text evidence="11">Monomer.</text>
</comment>
<dbReference type="GO" id="GO:0005524">
    <property type="term" value="F:ATP binding"/>
    <property type="evidence" value="ECO:0007669"/>
    <property type="project" value="UniProtKB-UniRule"/>
</dbReference>
<dbReference type="PROSITE" id="PS01128">
    <property type="entry name" value="SHIKIMATE_KINASE"/>
    <property type="match status" value="1"/>
</dbReference>
<dbReference type="GO" id="GO:0000287">
    <property type="term" value="F:magnesium ion binding"/>
    <property type="evidence" value="ECO:0007669"/>
    <property type="project" value="UniProtKB-UniRule"/>
</dbReference>
<organism evidence="12 13">
    <name type="scientific">Leucothrix arctica</name>
    <dbReference type="NCBI Taxonomy" id="1481894"/>
    <lineage>
        <taxon>Bacteria</taxon>
        <taxon>Pseudomonadati</taxon>
        <taxon>Pseudomonadota</taxon>
        <taxon>Gammaproteobacteria</taxon>
        <taxon>Thiotrichales</taxon>
        <taxon>Thiotrichaceae</taxon>
        <taxon>Leucothrix</taxon>
    </lineage>
</organism>
<reference evidence="12 13" key="1">
    <citation type="submission" date="2018-05" db="EMBL/GenBank/DDBJ databases">
        <title>Leucothrix arctica sp. nov., isolated from Arctic seawater.</title>
        <authorList>
            <person name="Choi A."/>
            <person name="Baek K."/>
        </authorList>
    </citation>
    <scope>NUCLEOTIDE SEQUENCE [LARGE SCALE GENOMIC DNA]</scope>
    <source>
        <strain evidence="12 13">IMCC9719</strain>
    </source>
</reference>
<feature type="binding site" evidence="11">
    <location>
        <position position="137"/>
    </location>
    <ligand>
        <name>substrate</name>
    </ligand>
</feature>
<keyword evidence="11" id="KW-0963">Cytoplasm</keyword>
<dbReference type="RefSeq" id="WP_109822097.1">
    <property type="nucleotide sequence ID" value="NZ_QGKL01000011.1"/>
</dbReference>
<keyword evidence="9 11" id="KW-0057">Aromatic amino acid biosynthesis</keyword>
<comment type="function">
    <text evidence="11">Catalyzes the specific phosphorylation of the 3-hydroxyl group of shikimic acid using ATP as a cosubstrate.</text>
</comment>
<keyword evidence="7 11" id="KW-0418">Kinase</keyword>
<protein>
    <recommendedName>
        <fullName evidence="3 11">Shikimate kinase</fullName>
        <shortName evidence="11">SK</shortName>
        <ecNumber evidence="3 11">2.7.1.71</ecNumber>
    </recommendedName>
</protein>
<evidence type="ECO:0000313" key="13">
    <source>
        <dbReference type="Proteomes" id="UP000245506"/>
    </source>
</evidence>
<dbReference type="Gene3D" id="3.40.50.300">
    <property type="entry name" value="P-loop containing nucleotide triphosphate hydrolases"/>
    <property type="match status" value="1"/>
</dbReference>